<sequence length="539" mass="57166">MKNLRLLSSYSLLKAVALSTTIGLAVGCQNLKDIQNIDPLKDVVFKLNYQPAKTQIQGLVVDAKTGLPLQIPIQVYIVGKDASRAITFDGKAISTYRAPKGDIFIGLTGAEPTRATPAELRIVVDADGYTASSMNLTLTRALNDPFTIRLVKFDAPPTGAASKALSTPASASGVVTSPRVVEITTPASGSIASTQLSLSIPASTALKDSKGAPVTGNVTTSVVAFNGQSPEALQAFPGGLTAPVAKSAQGKTDAKGLFNPIGFVAIEMKNPAGQIVSTFSQPVMIQMSVPTTTFNPATGRPITVNDRLEIYSYDELTGAWTFEREVAVRQATNGLAVDVPITHLSYYSITTQRAAETCSITYTVRNLPTGTAYVYSLFRYDQGFGGTRQVVASQSSTDGRISFTVPAGNYELALYDPLDNTLLGSTRSTNPCGDIGVDVTIPTGQLKAAFTVRAVCENGKNFEVYPTVSVYYGETGKTPVAVATFENGKGILTGLKPNTSYTATVYYEGGYSVDFNSGTQDSEHLLEYVLKSYTQACKN</sequence>
<dbReference type="AlphaFoldDB" id="A0A4V1RWT4"/>
<dbReference type="RefSeq" id="WP_077919039.1">
    <property type="nucleotide sequence ID" value="NZ_SBLB01000001.1"/>
</dbReference>
<protein>
    <recommendedName>
        <fullName evidence="4">Carboxypeptidase regulatory-like domain-containing protein</fullName>
    </recommendedName>
</protein>
<feature type="chain" id="PRO_5020673223" description="Carboxypeptidase regulatory-like domain-containing protein" evidence="1">
    <location>
        <begin position="26"/>
        <end position="539"/>
    </location>
</feature>
<keyword evidence="1" id="KW-0732">Signal</keyword>
<evidence type="ECO:0000256" key="1">
    <source>
        <dbReference type="SAM" id="SignalP"/>
    </source>
</evidence>
<organism evidence="2 3">
    <name type="scientific">Spirosoma sordidisoli</name>
    <dbReference type="NCBI Taxonomy" id="2502893"/>
    <lineage>
        <taxon>Bacteria</taxon>
        <taxon>Pseudomonadati</taxon>
        <taxon>Bacteroidota</taxon>
        <taxon>Cytophagia</taxon>
        <taxon>Cytophagales</taxon>
        <taxon>Cytophagaceae</taxon>
        <taxon>Spirosoma</taxon>
    </lineage>
</organism>
<evidence type="ECO:0000313" key="3">
    <source>
        <dbReference type="Proteomes" id="UP000290407"/>
    </source>
</evidence>
<keyword evidence="3" id="KW-1185">Reference proteome</keyword>
<dbReference type="Proteomes" id="UP000290407">
    <property type="component" value="Unassembled WGS sequence"/>
</dbReference>
<dbReference type="EMBL" id="SBLB01000001">
    <property type="protein sequence ID" value="RYC71378.1"/>
    <property type="molecule type" value="Genomic_DNA"/>
</dbReference>
<name>A0A4V1RWT4_9BACT</name>
<comment type="caution">
    <text evidence="2">The sequence shown here is derived from an EMBL/GenBank/DDBJ whole genome shotgun (WGS) entry which is preliminary data.</text>
</comment>
<evidence type="ECO:0000313" key="2">
    <source>
        <dbReference type="EMBL" id="RYC71378.1"/>
    </source>
</evidence>
<feature type="signal peptide" evidence="1">
    <location>
        <begin position="1"/>
        <end position="25"/>
    </location>
</feature>
<accession>A0A4V1RWT4</accession>
<proteinExistence type="predicted"/>
<dbReference type="PROSITE" id="PS51257">
    <property type="entry name" value="PROKAR_LIPOPROTEIN"/>
    <property type="match status" value="1"/>
</dbReference>
<reference evidence="2 3" key="1">
    <citation type="submission" date="2019-01" db="EMBL/GenBank/DDBJ databases">
        <title>Spirosoma flava sp. nov., a propanil-degrading bacterium isolated from herbicide-contaminated soil.</title>
        <authorList>
            <person name="Zhang L."/>
            <person name="Jiang J.-D."/>
        </authorList>
    </citation>
    <scope>NUCLEOTIDE SEQUENCE [LARGE SCALE GENOMIC DNA]</scope>
    <source>
        <strain evidence="2 3">TY50</strain>
    </source>
</reference>
<evidence type="ECO:0008006" key="4">
    <source>
        <dbReference type="Google" id="ProtNLM"/>
    </source>
</evidence>
<gene>
    <name evidence="2" type="ORF">EQG79_04335</name>
</gene>